<evidence type="ECO:0000256" key="1">
    <source>
        <dbReference type="ARBA" id="ARBA00004123"/>
    </source>
</evidence>
<sequence>MAFQKVSSTSAGCYTRMIKVLNSFSSGNLCCILCICEIMRIMALNTPYDDNQMKVWFGLSCGDFFDYNEFFDLVVTAFQKVSSTFAGCYTRMIKVLNSFSSGKFVVMMCDLQLQGLIVCLFKRFLTVADSSSSAVVSKMEKVMTAIIKERKEVPHCFTCLYTTSEETSYVDQLNPHTPDMHTLEQETRPSSERIVYALVQQIFHGIGEYFFALAELNFNCFFLMPVVDKLPALLRDDLEYAFEDDLDNVFDLTNTFLYKYYTYTARFLIFNYVLSTVA</sequence>
<protein>
    <submittedName>
        <fullName evidence="5">Dynamin-like protein arc5</fullName>
    </submittedName>
</protein>
<evidence type="ECO:0000313" key="5">
    <source>
        <dbReference type="EMBL" id="PWA34514.1"/>
    </source>
</evidence>
<evidence type="ECO:0000256" key="3">
    <source>
        <dbReference type="ARBA" id="ARBA00023204"/>
    </source>
</evidence>
<dbReference type="GO" id="GO:0005634">
    <property type="term" value="C:nucleus"/>
    <property type="evidence" value="ECO:0007669"/>
    <property type="project" value="UniProtKB-SubCell"/>
</dbReference>
<keyword evidence="6" id="KW-1185">Reference proteome</keyword>
<dbReference type="GO" id="GO:0006281">
    <property type="term" value="P:DNA repair"/>
    <property type="evidence" value="ECO:0007669"/>
    <property type="project" value="UniProtKB-KW"/>
</dbReference>
<proteinExistence type="predicted"/>
<dbReference type="PANTHER" id="PTHR12663:SF63">
    <property type="entry name" value="PHOSPHOLIPASE-LIKE PROTEIN-RELATED"/>
    <property type="match status" value="1"/>
</dbReference>
<evidence type="ECO:0000313" key="6">
    <source>
        <dbReference type="Proteomes" id="UP000245207"/>
    </source>
</evidence>
<keyword evidence="3" id="KW-0234">DNA repair</keyword>
<keyword evidence="2" id="KW-0227">DNA damage</keyword>
<dbReference type="OrthoDB" id="1736771at2759"/>
<dbReference type="PANTHER" id="PTHR12663">
    <property type="entry name" value="ANDROGEN INDUCED INHIBITOR OF PROLIFERATION AS3 / PDS5-RELATED"/>
    <property type="match status" value="1"/>
</dbReference>
<keyword evidence="4" id="KW-0539">Nucleus</keyword>
<dbReference type="InterPro" id="IPR039776">
    <property type="entry name" value="Pds5"/>
</dbReference>
<comment type="caution">
    <text evidence="5">The sequence shown here is derived from an EMBL/GenBank/DDBJ whole genome shotgun (WGS) entry which is preliminary data.</text>
</comment>
<organism evidence="5 6">
    <name type="scientific">Artemisia annua</name>
    <name type="common">Sweet wormwood</name>
    <dbReference type="NCBI Taxonomy" id="35608"/>
    <lineage>
        <taxon>Eukaryota</taxon>
        <taxon>Viridiplantae</taxon>
        <taxon>Streptophyta</taxon>
        <taxon>Embryophyta</taxon>
        <taxon>Tracheophyta</taxon>
        <taxon>Spermatophyta</taxon>
        <taxon>Magnoliopsida</taxon>
        <taxon>eudicotyledons</taxon>
        <taxon>Gunneridae</taxon>
        <taxon>Pentapetalae</taxon>
        <taxon>asterids</taxon>
        <taxon>campanulids</taxon>
        <taxon>Asterales</taxon>
        <taxon>Asteraceae</taxon>
        <taxon>Asteroideae</taxon>
        <taxon>Anthemideae</taxon>
        <taxon>Artemisiinae</taxon>
        <taxon>Artemisia</taxon>
    </lineage>
</organism>
<evidence type="ECO:0000256" key="2">
    <source>
        <dbReference type="ARBA" id="ARBA00022763"/>
    </source>
</evidence>
<gene>
    <name evidence="5" type="ORF">CTI12_AA618320</name>
</gene>
<dbReference type="Proteomes" id="UP000245207">
    <property type="component" value="Unassembled WGS sequence"/>
</dbReference>
<comment type="subcellular location">
    <subcellularLocation>
        <location evidence="1">Nucleus</location>
    </subcellularLocation>
</comment>
<dbReference type="Pfam" id="PF20168">
    <property type="entry name" value="PDS5"/>
    <property type="match status" value="1"/>
</dbReference>
<name>A0A2U1KCM0_ARTAN</name>
<dbReference type="STRING" id="35608.A0A2U1KCM0"/>
<dbReference type="AlphaFoldDB" id="A0A2U1KCM0"/>
<accession>A0A2U1KCM0</accession>
<evidence type="ECO:0000256" key="4">
    <source>
        <dbReference type="ARBA" id="ARBA00023242"/>
    </source>
</evidence>
<dbReference type="EMBL" id="PKPP01022379">
    <property type="protein sequence ID" value="PWA34514.1"/>
    <property type="molecule type" value="Genomic_DNA"/>
</dbReference>
<reference evidence="5 6" key="1">
    <citation type="journal article" date="2018" name="Mol. Plant">
        <title>The genome of Artemisia annua provides insight into the evolution of Asteraceae family and artemisinin biosynthesis.</title>
        <authorList>
            <person name="Shen Q."/>
            <person name="Zhang L."/>
            <person name="Liao Z."/>
            <person name="Wang S."/>
            <person name="Yan T."/>
            <person name="Shi P."/>
            <person name="Liu M."/>
            <person name="Fu X."/>
            <person name="Pan Q."/>
            <person name="Wang Y."/>
            <person name="Lv Z."/>
            <person name="Lu X."/>
            <person name="Zhang F."/>
            <person name="Jiang W."/>
            <person name="Ma Y."/>
            <person name="Chen M."/>
            <person name="Hao X."/>
            <person name="Li L."/>
            <person name="Tang Y."/>
            <person name="Lv G."/>
            <person name="Zhou Y."/>
            <person name="Sun X."/>
            <person name="Brodelius P.E."/>
            <person name="Rose J.K.C."/>
            <person name="Tang K."/>
        </authorList>
    </citation>
    <scope>NUCLEOTIDE SEQUENCE [LARGE SCALE GENOMIC DNA]</scope>
    <source>
        <strain evidence="6">cv. Huhao1</strain>
        <tissue evidence="5">Leaf</tissue>
    </source>
</reference>
<dbReference type="GO" id="GO:0007064">
    <property type="term" value="P:mitotic sister chromatid cohesion"/>
    <property type="evidence" value="ECO:0007669"/>
    <property type="project" value="InterPro"/>
</dbReference>